<evidence type="ECO:0000259" key="1">
    <source>
        <dbReference type="Pfam" id="PF13847"/>
    </source>
</evidence>
<dbReference type="SUPFAM" id="SSF53335">
    <property type="entry name" value="S-adenosyl-L-methionine-dependent methyltransferases"/>
    <property type="match status" value="1"/>
</dbReference>
<evidence type="ECO:0000313" key="3">
    <source>
        <dbReference type="Proteomes" id="UP000230859"/>
    </source>
</evidence>
<reference evidence="2 3" key="1">
    <citation type="submission" date="2017-09" db="EMBL/GenBank/DDBJ databases">
        <title>Depth-based differentiation of microbial function through sediment-hosted aquifers and enrichment of novel symbionts in the deep terrestrial subsurface.</title>
        <authorList>
            <person name="Probst A.J."/>
            <person name="Ladd B."/>
            <person name="Jarett J.K."/>
            <person name="Geller-Mcgrath D.E."/>
            <person name="Sieber C.M."/>
            <person name="Emerson J.B."/>
            <person name="Anantharaman K."/>
            <person name="Thomas B.C."/>
            <person name="Malmstrom R."/>
            <person name="Stieglmeier M."/>
            <person name="Klingl A."/>
            <person name="Woyke T."/>
            <person name="Ryan C.M."/>
            <person name="Banfield J.F."/>
        </authorList>
    </citation>
    <scope>NUCLEOTIDE SEQUENCE [LARGE SCALE GENOMIC DNA]</scope>
    <source>
        <strain evidence="2">CG11_big_fil_rev_8_21_14_0_20_45_26</strain>
    </source>
</reference>
<evidence type="ECO:0000313" key="2">
    <source>
        <dbReference type="EMBL" id="PIQ85370.1"/>
    </source>
</evidence>
<name>A0A2H0LLT5_9BACT</name>
<dbReference type="Pfam" id="PF13847">
    <property type="entry name" value="Methyltransf_31"/>
    <property type="match status" value="1"/>
</dbReference>
<feature type="domain" description="Methyltransferase" evidence="1">
    <location>
        <begin position="53"/>
        <end position="198"/>
    </location>
</feature>
<accession>A0A2H0LLT5</accession>
<dbReference type="CDD" id="cd02440">
    <property type="entry name" value="AdoMet_MTases"/>
    <property type="match status" value="1"/>
</dbReference>
<dbReference type="Proteomes" id="UP000230859">
    <property type="component" value="Unassembled WGS sequence"/>
</dbReference>
<dbReference type="EMBL" id="PCVY01000068">
    <property type="protein sequence ID" value="PIQ85370.1"/>
    <property type="molecule type" value="Genomic_DNA"/>
</dbReference>
<dbReference type="InterPro" id="IPR025714">
    <property type="entry name" value="Methyltranfer_dom"/>
</dbReference>
<organism evidence="2 3">
    <name type="scientific">Candidatus Abzuiibacterium crystallinum</name>
    <dbReference type="NCBI Taxonomy" id="1974748"/>
    <lineage>
        <taxon>Bacteria</taxon>
        <taxon>Pseudomonadati</taxon>
        <taxon>Candidatus Omnitrophota</taxon>
        <taxon>Candidatus Abzuiibacterium</taxon>
    </lineage>
</organism>
<comment type="caution">
    <text evidence="2">The sequence shown here is derived from an EMBL/GenBank/DDBJ whole genome shotgun (WGS) entry which is preliminary data.</text>
</comment>
<dbReference type="InterPro" id="IPR029063">
    <property type="entry name" value="SAM-dependent_MTases_sf"/>
</dbReference>
<protein>
    <recommendedName>
        <fullName evidence="1">Methyltransferase domain-containing protein</fullName>
    </recommendedName>
</protein>
<dbReference type="AlphaFoldDB" id="A0A2H0LLT5"/>
<dbReference type="Gene3D" id="3.40.50.150">
    <property type="entry name" value="Vaccinia Virus protein VP39"/>
    <property type="match status" value="1"/>
</dbReference>
<proteinExistence type="predicted"/>
<sequence>MKYILIFVSWFNRKAKNLAIRLVKWTGKHREYIHPKHLLIDESHYWYMPQLSSDDLVADLGCGSGSHTIQAASRASKVIGFDGNANNLSIAKRLVSEKNLTRVEFQFCNLEEPLPCVDSLFSAVLALDILEHLHRRDEFLDEIFRILIPGGKLILSVPNSETSWKKELRKYDLFYYSDLDHKHEYQQDEIKEVLERHGFRVFMCDPTVYDTPWVGLIDVVGGISLRLYEKFAQWKRNQALKQPEEATGFRIVAVKTT</sequence>
<dbReference type="PANTHER" id="PTHR43861">
    <property type="entry name" value="TRANS-ACONITATE 2-METHYLTRANSFERASE-RELATED"/>
    <property type="match status" value="1"/>
</dbReference>
<gene>
    <name evidence="2" type="ORF">COV74_09225</name>
</gene>